<proteinExistence type="predicted"/>
<reference evidence="1 2" key="1">
    <citation type="submission" date="2015-07" db="EMBL/GenBank/DDBJ databases">
        <authorList>
            <consortium name="Pathogen Informatics"/>
        </authorList>
    </citation>
    <scope>NUCLEOTIDE SEQUENCE [LARGE SCALE GENOMIC DNA]</scope>
    <source>
        <strain evidence="1 2">A325</strain>
    </source>
</reference>
<evidence type="ECO:0000313" key="2">
    <source>
        <dbReference type="Proteomes" id="UP000046067"/>
    </source>
</evidence>
<evidence type="ECO:0000313" key="1">
    <source>
        <dbReference type="EMBL" id="CSB68371.1"/>
    </source>
</evidence>
<gene>
    <name evidence="1" type="ORF">ERS013201_00660</name>
</gene>
<sequence>MTSKAAFHLAQSQSLHQDLYSLWMLKSSMTERSFCPHRCTDAVAHPNNFAHSEFRAQPLGRCAPWLALLQQGNALRPIPQKA</sequence>
<accession>A0A655VG39</accession>
<organism evidence="1 2">
    <name type="scientific">Vibrio cholerae</name>
    <dbReference type="NCBI Taxonomy" id="666"/>
    <lineage>
        <taxon>Bacteria</taxon>
        <taxon>Pseudomonadati</taxon>
        <taxon>Pseudomonadota</taxon>
        <taxon>Gammaproteobacteria</taxon>
        <taxon>Vibrionales</taxon>
        <taxon>Vibrionaceae</taxon>
        <taxon>Vibrio</taxon>
    </lineage>
</organism>
<dbReference type="AlphaFoldDB" id="A0A655VG39"/>
<dbReference type="EMBL" id="CWQJ01000003">
    <property type="protein sequence ID" value="CSB68371.1"/>
    <property type="molecule type" value="Genomic_DNA"/>
</dbReference>
<protein>
    <submittedName>
        <fullName evidence="1">Uncharacterized protein</fullName>
    </submittedName>
</protein>
<dbReference type="Proteomes" id="UP000046067">
    <property type="component" value="Unassembled WGS sequence"/>
</dbReference>
<name>A0A655VG39_VIBCL</name>